<sequence length="266" mass="30753">MMNGVLKSRVFNRYDNLTPSVAHGTALFHSSAASERRRRTQWDFDFGAARDSNKRFNSYTNRFRRMEGKKTLLRNVAAFADHLFQSWRLGDEENDHSESRKGTSWAYGSAYGGKRTRQSTSGSQESPWGSYRRKKKGGFHFCFDEDEDVEFIFRSAFGGERYCYWSFNKGSNFHWREASRTTWNWRSRRESYSSDEDESDSTSERLALGLSASEPLKLEDVKSAYRACALRWHPDRHQGSSKVAAEEKFKHCSAAYKSLCDKLAPA</sequence>
<dbReference type="Pfam" id="PF00226">
    <property type="entry name" value="DnaJ"/>
    <property type="match status" value="1"/>
</dbReference>
<evidence type="ECO:0000256" key="1">
    <source>
        <dbReference type="SAM" id="MobiDB-lite"/>
    </source>
</evidence>
<proteinExistence type="predicted"/>
<dbReference type="KEGG" id="atr:18445422"/>
<dbReference type="STRING" id="13333.U5D3T5"/>
<reference evidence="4" key="1">
    <citation type="journal article" date="2013" name="Science">
        <title>The Amborella genome and the evolution of flowering plants.</title>
        <authorList>
            <consortium name="Amborella Genome Project"/>
        </authorList>
    </citation>
    <scope>NUCLEOTIDE SEQUENCE [LARGE SCALE GENOMIC DNA]</scope>
</reference>
<evidence type="ECO:0000313" key="3">
    <source>
        <dbReference type="EMBL" id="ERN17089.1"/>
    </source>
</evidence>
<gene>
    <name evidence="3" type="ORF">AMTR_s00044p00085770</name>
</gene>
<dbReference type="PROSITE" id="PS50076">
    <property type="entry name" value="DNAJ_2"/>
    <property type="match status" value="1"/>
</dbReference>
<feature type="region of interest" description="Disordered" evidence="1">
    <location>
        <begin position="109"/>
        <end position="130"/>
    </location>
</feature>
<dbReference type="OrthoDB" id="10250354at2759"/>
<dbReference type="HOGENOM" id="CLU_076218_1_0_1"/>
<dbReference type="Gene3D" id="1.10.287.110">
    <property type="entry name" value="DnaJ domain"/>
    <property type="match status" value="1"/>
</dbReference>
<dbReference type="SMART" id="SM00271">
    <property type="entry name" value="DnaJ"/>
    <property type="match status" value="1"/>
</dbReference>
<dbReference type="CDD" id="cd06257">
    <property type="entry name" value="DnaJ"/>
    <property type="match status" value="1"/>
</dbReference>
<dbReference type="PANTHER" id="PTHR45376">
    <property type="entry name" value="CHAPERONE DNAJ-DOMAIN SUPERFAMILY PROTEIN-RELATED"/>
    <property type="match status" value="1"/>
</dbReference>
<dbReference type="SUPFAM" id="SSF46565">
    <property type="entry name" value="Chaperone J-domain"/>
    <property type="match status" value="1"/>
</dbReference>
<evidence type="ECO:0000313" key="4">
    <source>
        <dbReference type="Proteomes" id="UP000017836"/>
    </source>
</evidence>
<dbReference type="EMBL" id="KI392384">
    <property type="protein sequence ID" value="ERN17089.1"/>
    <property type="molecule type" value="Genomic_DNA"/>
</dbReference>
<dbReference type="InterPro" id="IPR001623">
    <property type="entry name" value="DnaJ_domain"/>
</dbReference>
<dbReference type="InterPro" id="IPR036869">
    <property type="entry name" value="J_dom_sf"/>
</dbReference>
<keyword evidence="4" id="KW-1185">Reference proteome</keyword>
<dbReference type="PANTHER" id="PTHR45376:SF1">
    <property type="entry name" value="CHAPERONE DNAJ-DOMAIN SUPERFAMILY PROTEIN-RELATED"/>
    <property type="match status" value="1"/>
</dbReference>
<feature type="domain" description="J" evidence="2">
    <location>
        <begin position="203"/>
        <end position="264"/>
    </location>
</feature>
<dbReference type="eggNOG" id="KOG0714">
    <property type="taxonomic scope" value="Eukaryota"/>
</dbReference>
<organism evidence="3 4">
    <name type="scientific">Amborella trichopoda</name>
    <dbReference type="NCBI Taxonomy" id="13333"/>
    <lineage>
        <taxon>Eukaryota</taxon>
        <taxon>Viridiplantae</taxon>
        <taxon>Streptophyta</taxon>
        <taxon>Embryophyta</taxon>
        <taxon>Tracheophyta</taxon>
        <taxon>Spermatophyta</taxon>
        <taxon>Magnoliopsida</taxon>
        <taxon>Amborellales</taxon>
        <taxon>Amborellaceae</taxon>
        <taxon>Amborella</taxon>
    </lineage>
</organism>
<accession>U5D3T5</accession>
<name>U5D3T5_AMBTC</name>
<dbReference type="Gramene" id="ERN17089">
    <property type="protein sequence ID" value="ERN17089"/>
    <property type="gene ID" value="AMTR_s00044p00085770"/>
</dbReference>
<dbReference type="Proteomes" id="UP000017836">
    <property type="component" value="Unassembled WGS sequence"/>
</dbReference>
<feature type="compositionally biased region" description="Polar residues" evidence="1">
    <location>
        <begin position="118"/>
        <end position="127"/>
    </location>
</feature>
<dbReference type="OMA" id="SRRWSYE"/>
<protein>
    <recommendedName>
        <fullName evidence="2">J domain-containing protein</fullName>
    </recommendedName>
</protein>
<dbReference type="PRINTS" id="PR00625">
    <property type="entry name" value="JDOMAIN"/>
</dbReference>
<evidence type="ECO:0000259" key="2">
    <source>
        <dbReference type="PROSITE" id="PS50076"/>
    </source>
</evidence>
<dbReference type="AlphaFoldDB" id="U5D3T5"/>